<sequence length="276" mass="29456">MNKGEDTEKVSSLARRLRDAETSRMPIAPLTDIAPDMTLQEAYEVQKLNIDARTAAGERVVGHKIGLTAKAMQEMFGVDEPDYGHLMNTMMHDPKQPLDLSSLIDPQIEVEPAFILASDLKGPGVTLQDVLDATAYVATCFEIIDSRIANWRIRLQDTVADNGSSALVVLGEDRISPRDLPLDDLETTLEIDGEVVETGNTKAILGHPGSGVAWLANALAPFGGGLAAGDIVLPGTCTRSYRLAGHSQARGDIDRLGAVSVTIVGEPCVASKKQAS</sequence>
<dbReference type="Pfam" id="PF01557">
    <property type="entry name" value="FAA_hydrolase"/>
    <property type="match status" value="1"/>
</dbReference>
<accession>A0A2S7KA99</accession>
<name>A0A2S7KA99_9PROT</name>
<evidence type="ECO:0000256" key="1">
    <source>
        <dbReference type="ARBA" id="ARBA00023239"/>
    </source>
</evidence>
<dbReference type="OrthoDB" id="9792137at2"/>
<evidence type="ECO:0000313" key="4">
    <source>
        <dbReference type="EMBL" id="PQA89401.1"/>
    </source>
</evidence>
<dbReference type="EMBL" id="PJCH01000001">
    <property type="protein sequence ID" value="PQA89401.1"/>
    <property type="molecule type" value="Genomic_DNA"/>
</dbReference>
<gene>
    <name evidence="4" type="ORF">CW354_00550</name>
</gene>
<feature type="region of interest" description="Disordered" evidence="2">
    <location>
        <begin position="1"/>
        <end position="21"/>
    </location>
</feature>
<dbReference type="Gene3D" id="3.90.850.10">
    <property type="entry name" value="Fumarylacetoacetase-like, C-terminal domain"/>
    <property type="match status" value="1"/>
</dbReference>
<dbReference type="GO" id="GO:0005737">
    <property type="term" value="C:cytoplasm"/>
    <property type="evidence" value="ECO:0007669"/>
    <property type="project" value="TreeGrafter"/>
</dbReference>
<feature type="domain" description="Fumarylacetoacetase-like C-terminal" evidence="3">
    <location>
        <begin position="106"/>
        <end position="262"/>
    </location>
</feature>
<evidence type="ECO:0000313" key="5">
    <source>
        <dbReference type="Proteomes" id="UP000239504"/>
    </source>
</evidence>
<dbReference type="InterPro" id="IPR011234">
    <property type="entry name" value="Fumarylacetoacetase-like_C"/>
</dbReference>
<dbReference type="InterPro" id="IPR036663">
    <property type="entry name" value="Fumarylacetoacetase_C_sf"/>
</dbReference>
<keyword evidence="1" id="KW-0456">Lyase</keyword>
<protein>
    <submittedName>
        <fullName evidence="4">2-keto-4-pentenoate hydratase</fullName>
    </submittedName>
</protein>
<dbReference type="RefSeq" id="WP_104828103.1">
    <property type="nucleotide sequence ID" value="NZ_PJCH01000001.1"/>
</dbReference>
<organism evidence="4 5">
    <name type="scientific">Hyphococcus luteus</name>
    <dbReference type="NCBI Taxonomy" id="2058213"/>
    <lineage>
        <taxon>Bacteria</taxon>
        <taxon>Pseudomonadati</taxon>
        <taxon>Pseudomonadota</taxon>
        <taxon>Alphaproteobacteria</taxon>
        <taxon>Parvularculales</taxon>
        <taxon>Parvularculaceae</taxon>
        <taxon>Hyphococcus</taxon>
    </lineage>
</organism>
<keyword evidence="5" id="KW-1185">Reference proteome</keyword>
<evidence type="ECO:0000256" key="2">
    <source>
        <dbReference type="SAM" id="MobiDB-lite"/>
    </source>
</evidence>
<dbReference type="InterPro" id="IPR050772">
    <property type="entry name" value="Hydratase-Decarb/MhpD_sf"/>
</dbReference>
<dbReference type="GO" id="GO:0008684">
    <property type="term" value="F:2-oxopent-4-enoate hydratase activity"/>
    <property type="evidence" value="ECO:0007669"/>
    <property type="project" value="TreeGrafter"/>
</dbReference>
<dbReference type="AlphaFoldDB" id="A0A2S7KA99"/>
<dbReference type="PANTHER" id="PTHR30143:SF0">
    <property type="entry name" value="2-KETO-4-PENTENOATE HYDRATASE"/>
    <property type="match status" value="1"/>
</dbReference>
<dbReference type="PANTHER" id="PTHR30143">
    <property type="entry name" value="ACID HYDRATASE"/>
    <property type="match status" value="1"/>
</dbReference>
<evidence type="ECO:0000259" key="3">
    <source>
        <dbReference type="Pfam" id="PF01557"/>
    </source>
</evidence>
<dbReference type="SUPFAM" id="SSF56529">
    <property type="entry name" value="FAH"/>
    <property type="match status" value="1"/>
</dbReference>
<comment type="caution">
    <text evidence="4">The sequence shown here is derived from an EMBL/GenBank/DDBJ whole genome shotgun (WGS) entry which is preliminary data.</text>
</comment>
<reference evidence="4 5" key="1">
    <citation type="submission" date="2017-12" db="EMBL/GenBank/DDBJ databases">
        <authorList>
            <person name="Hurst M.R.H."/>
        </authorList>
    </citation>
    <scope>NUCLEOTIDE SEQUENCE [LARGE SCALE GENOMIC DNA]</scope>
    <source>
        <strain evidence="4 5">SY-3-19</strain>
    </source>
</reference>
<proteinExistence type="predicted"/>
<dbReference type="Proteomes" id="UP000239504">
    <property type="component" value="Unassembled WGS sequence"/>
</dbReference>